<dbReference type="PANTHER" id="PTHR43280:SF2">
    <property type="entry name" value="HTH-TYPE TRANSCRIPTIONAL REGULATOR EXSA"/>
    <property type="match status" value="1"/>
</dbReference>
<dbReference type="InterPro" id="IPR009057">
    <property type="entry name" value="Homeodomain-like_sf"/>
</dbReference>
<dbReference type="SMART" id="SM00342">
    <property type="entry name" value="HTH_ARAC"/>
    <property type="match status" value="1"/>
</dbReference>
<keyword evidence="6" id="KW-1185">Reference proteome</keyword>
<evidence type="ECO:0000259" key="4">
    <source>
        <dbReference type="PROSITE" id="PS01124"/>
    </source>
</evidence>
<dbReference type="Pfam" id="PF12833">
    <property type="entry name" value="HTH_18"/>
    <property type="match status" value="1"/>
</dbReference>
<keyword evidence="2" id="KW-0238">DNA-binding</keyword>
<dbReference type="PRINTS" id="PR00032">
    <property type="entry name" value="HTHARAC"/>
</dbReference>
<evidence type="ECO:0000256" key="3">
    <source>
        <dbReference type="ARBA" id="ARBA00023163"/>
    </source>
</evidence>
<dbReference type="RefSeq" id="WP_056792876.1">
    <property type="nucleotide sequence ID" value="NZ_JBEXIH010000015.1"/>
</dbReference>
<keyword evidence="1" id="KW-0805">Transcription regulation</keyword>
<dbReference type="EMBL" id="JAGINS010000002">
    <property type="protein sequence ID" value="MBP2363687.1"/>
    <property type="molecule type" value="Genomic_DNA"/>
</dbReference>
<dbReference type="SUPFAM" id="SSF46689">
    <property type="entry name" value="Homeodomain-like"/>
    <property type="match status" value="2"/>
</dbReference>
<sequence length="252" mass="26969">METAITRAVVHVVTDMHHNFREDLTIDNIAQAVGFSRFHFTREFTHLMGVSPRRFLRAIRFEEAKRLLSDSQLNIAEISYTVGYSSVGTFSSCFKSCTGVTPSAYRQLRSADPLAATGPREGVGAPTAPMPLHGHVQAPAVDQSGVVFVGLFPAPFPQGHPVRCTVLPRPGAFVLDNVPPGSWHVLAHSVTQRTGEGHQAGHLPAVGGFGPITASVDRALEPVVIRLYRANPATLRSGSATHRGLLPAPAGS</sequence>
<evidence type="ECO:0000256" key="2">
    <source>
        <dbReference type="ARBA" id="ARBA00023125"/>
    </source>
</evidence>
<organism evidence="5 6">
    <name type="scientific">Streptomyces clavifer</name>
    <dbReference type="NCBI Taxonomy" id="68188"/>
    <lineage>
        <taxon>Bacteria</taxon>
        <taxon>Bacillati</taxon>
        <taxon>Actinomycetota</taxon>
        <taxon>Actinomycetes</taxon>
        <taxon>Kitasatosporales</taxon>
        <taxon>Streptomycetaceae</taxon>
        <taxon>Streptomyces</taxon>
    </lineage>
</organism>
<evidence type="ECO:0000256" key="1">
    <source>
        <dbReference type="ARBA" id="ARBA00023015"/>
    </source>
</evidence>
<evidence type="ECO:0000313" key="6">
    <source>
        <dbReference type="Proteomes" id="UP001519311"/>
    </source>
</evidence>
<dbReference type="PROSITE" id="PS01124">
    <property type="entry name" value="HTH_ARAC_FAMILY_2"/>
    <property type="match status" value="1"/>
</dbReference>
<dbReference type="Gene3D" id="1.10.10.60">
    <property type="entry name" value="Homeodomain-like"/>
    <property type="match status" value="2"/>
</dbReference>
<gene>
    <name evidence="5" type="ORF">JOF59_006179</name>
</gene>
<keyword evidence="3" id="KW-0804">Transcription</keyword>
<name>A0ABS4VIE0_9ACTN</name>
<dbReference type="InterPro" id="IPR018060">
    <property type="entry name" value="HTH_AraC"/>
</dbReference>
<protein>
    <submittedName>
        <fullName evidence="5">AraC-like DNA-binding protein</fullName>
    </submittedName>
</protein>
<dbReference type="InterPro" id="IPR020449">
    <property type="entry name" value="Tscrpt_reg_AraC-type_HTH"/>
</dbReference>
<dbReference type="PANTHER" id="PTHR43280">
    <property type="entry name" value="ARAC-FAMILY TRANSCRIPTIONAL REGULATOR"/>
    <property type="match status" value="1"/>
</dbReference>
<comment type="caution">
    <text evidence="5">The sequence shown here is derived from an EMBL/GenBank/DDBJ whole genome shotgun (WGS) entry which is preliminary data.</text>
</comment>
<feature type="domain" description="HTH araC/xylS-type" evidence="4">
    <location>
        <begin position="10"/>
        <end position="108"/>
    </location>
</feature>
<dbReference type="Proteomes" id="UP001519311">
    <property type="component" value="Unassembled WGS sequence"/>
</dbReference>
<reference evidence="5 6" key="1">
    <citation type="submission" date="2021-03" db="EMBL/GenBank/DDBJ databases">
        <title>Sequencing the genomes of 1000 actinobacteria strains.</title>
        <authorList>
            <person name="Klenk H.-P."/>
        </authorList>
    </citation>
    <scope>NUCLEOTIDE SEQUENCE [LARGE SCALE GENOMIC DNA]</scope>
    <source>
        <strain evidence="5 6">DSM 40843</strain>
    </source>
</reference>
<evidence type="ECO:0000313" key="5">
    <source>
        <dbReference type="EMBL" id="MBP2363687.1"/>
    </source>
</evidence>
<accession>A0ABS4VIE0</accession>
<proteinExistence type="predicted"/>